<keyword evidence="2" id="KW-1185">Reference proteome</keyword>
<feature type="non-terminal residue" evidence="1">
    <location>
        <position position="97"/>
    </location>
</feature>
<evidence type="ECO:0000313" key="2">
    <source>
        <dbReference type="Proteomes" id="UP001642540"/>
    </source>
</evidence>
<gene>
    <name evidence="1" type="ORF">ODALV1_LOCUS13497</name>
</gene>
<accession>A0ABP1QSK2</accession>
<dbReference type="Proteomes" id="UP001642540">
    <property type="component" value="Unassembled WGS sequence"/>
</dbReference>
<reference evidence="1 2" key="1">
    <citation type="submission" date="2024-08" db="EMBL/GenBank/DDBJ databases">
        <authorList>
            <person name="Cucini C."/>
            <person name="Frati F."/>
        </authorList>
    </citation>
    <scope>NUCLEOTIDE SEQUENCE [LARGE SCALE GENOMIC DNA]</scope>
</reference>
<organism evidence="1 2">
    <name type="scientific">Orchesella dallaii</name>
    <dbReference type="NCBI Taxonomy" id="48710"/>
    <lineage>
        <taxon>Eukaryota</taxon>
        <taxon>Metazoa</taxon>
        <taxon>Ecdysozoa</taxon>
        <taxon>Arthropoda</taxon>
        <taxon>Hexapoda</taxon>
        <taxon>Collembola</taxon>
        <taxon>Entomobryomorpha</taxon>
        <taxon>Entomobryoidea</taxon>
        <taxon>Orchesellidae</taxon>
        <taxon>Orchesellinae</taxon>
        <taxon>Orchesella</taxon>
    </lineage>
</organism>
<dbReference type="EMBL" id="CAXLJM020000041">
    <property type="protein sequence ID" value="CAL8109576.1"/>
    <property type="molecule type" value="Genomic_DNA"/>
</dbReference>
<protein>
    <submittedName>
        <fullName evidence="1">Uncharacterized protein</fullName>
    </submittedName>
</protein>
<proteinExistence type="predicted"/>
<sequence length="97" mass="10860">MGWFKLSSRSDDENVMFDTEQNELIMMTQQQNSITTDKSKSGSLFGTNLLRNRYSVSARIRHGPSSMLSTPSASSYLLLLLLTFTYIACTLADPLSQ</sequence>
<name>A0ABP1QSK2_9HEXA</name>
<comment type="caution">
    <text evidence="1">The sequence shown here is derived from an EMBL/GenBank/DDBJ whole genome shotgun (WGS) entry which is preliminary data.</text>
</comment>
<evidence type="ECO:0000313" key="1">
    <source>
        <dbReference type="EMBL" id="CAL8109576.1"/>
    </source>
</evidence>